<evidence type="ECO:0000256" key="1">
    <source>
        <dbReference type="ARBA" id="ARBA00006484"/>
    </source>
</evidence>
<gene>
    <name evidence="4" type="ORF">AX760_22840</name>
</gene>
<comment type="similarity">
    <text evidence="1">Belongs to the short-chain dehydrogenases/reductases (SDR) family.</text>
</comment>
<organism evidence="4 5">
    <name type="scientific">Pararhizobium antarcticum</name>
    <dbReference type="NCBI Taxonomy" id="1798805"/>
    <lineage>
        <taxon>Bacteria</taxon>
        <taxon>Pseudomonadati</taxon>
        <taxon>Pseudomonadota</taxon>
        <taxon>Alphaproteobacteria</taxon>
        <taxon>Hyphomicrobiales</taxon>
        <taxon>Rhizobiaceae</taxon>
        <taxon>Rhizobium/Agrobacterium group</taxon>
        <taxon>Pararhizobium</taxon>
    </lineage>
</organism>
<dbReference type="GO" id="GO:0016614">
    <property type="term" value="F:oxidoreductase activity, acting on CH-OH group of donors"/>
    <property type="evidence" value="ECO:0007669"/>
    <property type="project" value="UniProtKB-ARBA"/>
</dbReference>
<keyword evidence="2" id="KW-0560">Oxidoreductase</keyword>
<proteinExistence type="inferred from homology"/>
<dbReference type="PRINTS" id="PR00080">
    <property type="entry name" value="SDRFAMILY"/>
</dbReference>
<dbReference type="Gene3D" id="3.40.50.720">
    <property type="entry name" value="NAD(P)-binding Rossmann-like Domain"/>
    <property type="match status" value="1"/>
</dbReference>
<evidence type="ECO:0000313" key="5">
    <source>
        <dbReference type="Proteomes" id="UP000182661"/>
    </source>
</evidence>
<dbReference type="InterPro" id="IPR002347">
    <property type="entry name" value="SDR_fam"/>
</dbReference>
<protein>
    <submittedName>
        <fullName evidence="4">Sugar dehydrogenase</fullName>
    </submittedName>
</protein>
<dbReference type="PANTHER" id="PTHR48107:SF7">
    <property type="entry name" value="RE15974P"/>
    <property type="match status" value="1"/>
</dbReference>
<comment type="caution">
    <text evidence="4">The sequence shown here is derived from an EMBL/GenBank/DDBJ whole genome shotgun (WGS) entry which is preliminary data.</text>
</comment>
<reference evidence="4 5" key="1">
    <citation type="submission" date="2016-02" db="EMBL/GenBank/DDBJ databases">
        <title>Genome sequencing of a beta-galactosidase producing bacteria Rhizobium sp. 59.</title>
        <authorList>
            <person name="Wang D."/>
            <person name="Kot W."/>
            <person name="Qin Y."/>
            <person name="Hansen L."/>
            <person name="Naqvi K."/>
            <person name="Rensing C."/>
        </authorList>
    </citation>
    <scope>NUCLEOTIDE SEQUENCE [LARGE SCALE GENOMIC DNA]</scope>
    <source>
        <strain evidence="4 5">59</strain>
    </source>
</reference>
<dbReference type="InterPro" id="IPR057326">
    <property type="entry name" value="KR_dom"/>
</dbReference>
<evidence type="ECO:0000256" key="2">
    <source>
        <dbReference type="ARBA" id="ARBA00023002"/>
    </source>
</evidence>
<feature type="domain" description="Ketoreductase" evidence="3">
    <location>
        <begin position="6"/>
        <end position="195"/>
    </location>
</feature>
<dbReference type="PRINTS" id="PR00081">
    <property type="entry name" value="GDHRDH"/>
</dbReference>
<dbReference type="CDD" id="cd05233">
    <property type="entry name" value="SDR_c"/>
    <property type="match status" value="1"/>
</dbReference>
<dbReference type="FunFam" id="3.40.50.720:FF:000173">
    <property type="entry name" value="3-oxoacyl-[acyl-carrier protein] reductase"/>
    <property type="match status" value="1"/>
</dbReference>
<dbReference type="AlphaFoldDB" id="A0A657LM29"/>
<dbReference type="Pfam" id="PF13561">
    <property type="entry name" value="adh_short_C2"/>
    <property type="match status" value="1"/>
</dbReference>
<accession>A0A657LM29</accession>
<dbReference type="Proteomes" id="UP000182661">
    <property type="component" value="Unassembled WGS sequence"/>
</dbReference>
<keyword evidence="5" id="KW-1185">Reference proteome</keyword>
<dbReference type="PANTHER" id="PTHR48107">
    <property type="entry name" value="NADPH-DEPENDENT ALDEHYDE REDUCTASE-LIKE PROTEIN, CHLOROPLASTIC-RELATED"/>
    <property type="match status" value="1"/>
</dbReference>
<dbReference type="RefSeq" id="WP_071835093.1">
    <property type="nucleotide sequence ID" value="NZ_LSRP01000119.1"/>
</dbReference>
<dbReference type="EMBL" id="LSRP01000119">
    <property type="protein sequence ID" value="OJF91886.1"/>
    <property type="molecule type" value="Genomic_DNA"/>
</dbReference>
<sequence length="251" mass="25609">MIADRPVLLVTGGSRGIGAAVCSAAARQGWRVAVNYASNKGAADKLVAAISDAGGEAIAVEGDVGSEAGIGAIFAAVDQAFGRFDGLVNNAGIVDVPARIDEMSAERLERMFRINITGSIRCAAEAVRRMSTRFGGKGGAIVNVSSMAAVLGSAGQYVDYAASKGAIDTFTIGLAREVATEGIRVNAVRPGVIDTEIHASGGLPDRARDMASSIPLQRPGQANEVADTILYLLSPSASYVTGAILNVSGGR</sequence>
<dbReference type="SMART" id="SM00822">
    <property type="entry name" value="PKS_KR"/>
    <property type="match status" value="1"/>
</dbReference>
<name>A0A657LM29_9HYPH</name>
<dbReference type="SUPFAM" id="SSF51735">
    <property type="entry name" value="NAD(P)-binding Rossmann-fold domains"/>
    <property type="match status" value="1"/>
</dbReference>
<evidence type="ECO:0000259" key="3">
    <source>
        <dbReference type="SMART" id="SM00822"/>
    </source>
</evidence>
<evidence type="ECO:0000313" key="4">
    <source>
        <dbReference type="EMBL" id="OJF91886.1"/>
    </source>
</evidence>
<dbReference type="InterPro" id="IPR036291">
    <property type="entry name" value="NAD(P)-bd_dom_sf"/>
</dbReference>